<sequence length="154" mass="17212">MDLLADQLWPDLDGDRALHTLRTTIYRLRKLIGTDAIVLEDDHVRLDTQHVATDLGRLWTALAHMRNTQLTETERLDAFDQALRLYRGPLLPGVALENVAEERSRLASVLLNEALAFLLTLDPTGPAAALRAHRLRTLAPGVTLPDALNRLWPA</sequence>
<dbReference type="Gene3D" id="1.10.10.10">
    <property type="entry name" value="Winged helix-like DNA-binding domain superfamily/Winged helix DNA-binding domain"/>
    <property type="match status" value="1"/>
</dbReference>
<dbReference type="GO" id="GO:0006355">
    <property type="term" value="P:regulation of DNA-templated transcription"/>
    <property type="evidence" value="ECO:0007669"/>
    <property type="project" value="TreeGrafter"/>
</dbReference>
<name>A0A512C1R9_9HYPH</name>
<gene>
    <name evidence="1" type="ORF">MAE02_58350</name>
</gene>
<comment type="caution">
    <text evidence="1">The sequence shown here is derived from an EMBL/GenBank/DDBJ whole genome shotgun (WGS) entry which is preliminary data.</text>
</comment>
<organism evidence="1 2">
    <name type="scientific">Microvirga aerophila</name>
    <dbReference type="NCBI Taxonomy" id="670291"/>
    <lineage>
        <taxon>Bacteria</taxon>
        <taxon>Pseudomonadati</taxon>
        <taxon>Pseudomonadota</taxon>
        <taxon>Alphaproteobacteria</taxon>
        <taxon>Hyphomicrobiales</taxon>
        <taxon>Methylobacteriaceae</taxon>
        <taxon>Microvirga</taxon>
    </lineage>
</organism>
<dbReference type="EMBL" id="BJYU01000156">
    <property type="protein sequence ID" value="GEO18139.1"/>
    <property type="molecule type" value="Genomic_DNA"/>
</dbReference>
<dbReference type="GO" id="GO:0003677">
    <property type="term" value="F:DNA binding"/>
    <property type="evidence" value="ECO:0007669"/>
    <property type="project" value="TreeGrafter"/>
</dbReference>
<dbReference type="PANTHER" id="PTHR35807:SF1">
    <property type="entry name" value="TRANSCRIPTIONAL REGULATOR REDD"/>
    <property type="match status" value="1"/>
</dbReference>
<dbReference type="AlphaFoldDB" id="A0A512C1R9"/>
<protein>
    <recommendedName>
        <fullName evidence="3">Bacterial transcriptional activator domain-containing protein</fullName>
    </recommendedName>
</protein>
<dbReference type="PANTHER" id="PTHR35807">
    <property type="entry name" value="TRANSCRIPTIONAL REGULATOR REDD-RELATED"/>
    <property type="match status" value="1"/>
</dbReference>
<evidence type="ECO:0008006" key="3">
    <source>
        <dbReference type="Google" id="ProtNLM"/>
    </source>
</evidence>
<dbReference type="InterPro" id="IPR051677">
    <property type="entry name" value="AfsR-DnrI-RedD_regulator"/>
</dbReference>
<evidence type="ECO:0000313" key="1">
    <source>
        <dbReference type="EMBL" id="GEO18139.1"/>
    </source>
</evidence>
<evidence type="ECO:0000313" key="2">
    <source>
        <dbReference type="Proteomes" id="UP000321085"/>
    </source>
</evidence>
<dbReference type="Proteomes" id="UP000321085">
    <property type="component" value="Unassembled WGS sequence"/>
</dbReference>
<keyword evidence="2" id="KW-1185">Reference proteome</keyword>
<dbReference type="InterPro" id="IPR036388">
    <property type="entry name" value="WH-like_DNA-bd_sf"/>
</dbReference>
<accession>A0A512C1R9</accession>
<reference evidence="1 2" key="1">
    <citation type="submission" date="2019-07" db="EMBL/GenBank/DDBJ databases">
        <title>Whole genome shotgun sequence of Microvirga aerophila NBRC 106136.</title>
        <authorList>
            <person name="Hosoyama A."/>
            <person name="Uohara A."/>
            <person name="Ohji S."/>
            <person name="Ichikawa N."/>
        </authorList>
    </citation>
    <scope>NUCLEOTIDE SEQUENCE [LARGE SCALE GENOMIC DNA]</scope>
    <source>
        <strain evidence="1 2">NBRC 106136</strain>
    </source>
</reference>
<proteinExistence type="predicted"/>